<dbReference type="RefSeq" id="WP_043386839.1">
    <property type="nucleotide sequence ID" value="NZ_KN039956.1"/>
</dbReference>
<organism evidence="4 5">
    <name type="scientific">Streptomyces mutabilis</name>
    <dbReference type="NCBI Taxonomy" id="67332"/>
    <lineage>
        <taxon>Bacteria</taxon>
        <taxon>Bacillati</taxon>
        <taxon>Actinomycetota</taxon>
        <taxon>Actinomycetes</taxon>
        <taxon>Kitasatosporales</taxon>
        <taxon>Streptomycetaceae</taxon>
        <taxon>Streptomyces</taxon>
    </lineage>
</organism>
<evidence type="ECO:0000256" key="2">
    <source>
        <dbReference type="SAM" id="Phobius"/>
    </source>
</evidence>
<keyword evidence="5" id="KW-1185">Reference proteome</keyword>
<sequence length="465" mass="47998">MDSAILSISVLAALFLLSFTSRFSLMMTAFPAAFLVAQAAEVPVEDLLGFFPADFFVLLVGVTAFFAVVQVNGTFDWLLDGALRLVGGRVIFFPPLIFAVGVGITAVGTLPAAGAVLLAPVTLRFASRHGLPALAMVVIMYNGIIAGMFSPIAVYGASFPRLLENAGIALPAGTTAVLLAASIGSGVVIAGIAMATIARANAARANTDRLTPAPVLAGAGVPSTRQAHEPGSPSDAADRFASPDAGLETGSETDGKTDTEADRVSTAVSKSTLLTRTATLAALVFLIVGALFFDIDLGFLSLILAFALQLLFRVSPAEITNRIPWGIVLLVSGIMTYVALAQSLGGFDKLSDALMFEGSPELSLLAICFVVGLTSFFISSIAVLTASVPLIVPLVEAGVSPLHAAVAVGLSAVLVDLNPLGLLGGILMGSAPDDIRPALFRHMLTYGAVAIFLGPFFAWAAFTWL</sequence>
<dbReference type="AlphaFoldDB" id="A0A086MQG0"/>
<dbReference type="Pfam" id="PF07158">
    <property type="entry name" value="MatC_N"/>
    <property type="match status" value="1"/>
</dbReference>
<dbReference type="InterPro" id="IPR009827">
    <property type="entry name" value="MatC_N"/>
</dbReference>
<evidence type="ECO:0000313" key="4">
    <source>
        <dbReference type="EMBL" id="KFG71128.1"/>
    </source>
</evidence>
<accession>A0A086MQG0</accession>
<feature type="transmembrane region" description="Helical" evidence="2">
    <location>
        <begin position="404"/>
        <end position="431"/>
    </location>
</feature>
<dbReference type="HOGENOM" id="CLU_052316_1_0_11"/>
<feature type="compositionally biased region" description="Basic and acidic residues" evidence="1">
    <location>
        <begin position="253"/>
        <end position="262"/>
    </location>
</feature>
<evidence type="ECO:0000259" key="3">
    <source>
        <dbReference type="Pfam" id="PF07158"/>
    </source>
</evidence>
<evidence type="ECO:0000313" key="5">
    <source>
        <dbReference type="Proteomes" id="UP000029095"/>
    </source>
</evidence>
<keyword evidence="2" id="KW-0472">Membrane</keyword>
<dbReference type="STRING" id="1915400.FM21_00015"/>
<feature type="domain" description="Dicarboxylate carrier MatC N-terminal" evidence="3">
    <location>
        <begin position="1"/>
        <end position="147"/>
    </location>
</feature>
<dbReference type="EMBL" id="JNFQ01000013">
    <property type="protein sequence ID" value="KFG71128.1"/>
    <property type="molecule type" value="Genomic_DNA"/>
</dbReference>
<feature type="transmembrane region" description="Helical" evidence="2">
    <location>
        <begin position="323"/>
        <end position="341"/>
    </location>
</feature>
<comment type="caution">
    <text evidence="4">The sequence shown here is derived from an EMBL/GenBank/DDBJ whole genome shotgun (WGS) entry which is preliminary data.</text>
</comment>
<proteinExistence type="predicted"/>
<reference evidence="4 5" key="1">
    <citation type="submission" date="2014-05" db="EMBL/GenBank/DDBJ databases">
        <title>Complete genome sequence of the Streptomyces mutabilis TRM45540.</title>
        <authorList>
            <person name="Luo X."/>
            <person name="Zhang L."/>
        </authorList>
    </citation>
    <scope>NUCLEOTIDE SEQUENCE [LARGE SCALE GENOMIC DNA]</scope>
    <source>
        <strain evidence="4 5">TRM45540</strain>
    </source>
</reference>
<feature type="transmembrane region" description="Helical" evidence="2">
    <location>
        <begin position="362"/>
        <end position="392"/>
    </location>
</feature>
<keyword evidence="2" id="KW-0812">Transmembrane</keyword>
<feature type="region of interest" description="Disordered" evidence="1">
    <location>
        <begin position="219"/>
        <end position="262"/>
    </location>
</feature>
<keyword evidence="2" id="KW-1133">Transmembrane helix</keyword>
<feature type="transmembrane region" description="Helical" evidence="2">
    <location>
        <begin position="280"/>
        <end position="311"/>
    </location>
</feature>
<evidence type="ECO:0000256" key="1">
    <source>
        <dbReference type="SAM" id="MobiDB-lite"/>
    </source>
</evidence>
<feature type="transmembrane region" description="Helical" evidence="2">
    <location>
        <begin position="176"/>
        <end position="198"/>
    </location>
</feature>
<protein>
    <recommendedName>
        <fullName evidence="3">Dicarboxylate carrier MatC N-terminal domain-containing protein</fullName>
    </recommendedName>
</protein>
<gene>
    <name evidence="4" type="ORF">FM21_00015</name>
</gene>
<feature type="transmembrane region" description="Helical" evidence="2">
    <location>
        <begin position="443"/>
        <end position="462"/>
    </location>
</feature>
<feature type="transmembrane region" description="Helical" evidence="2">
    <location>
        <begin position="55"/>
        <end position="79"/>
    </location>
</feature>
<name>A0A086MQG0_9ACTN</name>
<dbReference type="Proteomes" id="UP000029095">
    <property type="component" value="Unassembled WGS sequence"/>
</dbReference>
<feature type="transmembrane region" description="Helical" evidence="2">
    <location>
        <begin position="133"/>
        <end position="156"/>
    </location>
</feature>